<feature type="domain" description="Thioester reductase (TE)" evidence="12">
    <location>
        <begin position="40"/>
        <end position="315"/>
    </location>
</feature>
<evidence type="ECO:0000313" key="14">
    <source>
        <dbReference type="Proteomes" id="UP001314205"/>
    </source>
</evidence>
<keyword evidence="3 10" id="KW-0444">Lipid biosynthesis</keyword>
<evidence type="ECO:0000256" key="4">
    <source>
        <dbReference type="ARBA" id="ARBA00022692"/>
    </source>
</evidence>
<comment type="catalytic activity">
    <reaction evidence="9 10">
        <text>a long-chain fatty acyl-CoA + 2 NADPH + 2 H(+) = a long-chain primary fatty alcohol + 2 NADP(+) + CoA</text>
        <dbReference type="Rhea" id="RHEA:52716"/>
        <dbReference type="ChEBI" id="CHEBI:15378"/>
        <dbReference type="ChEBI" id="CHEBI:57287"/>
        <dbReference type="ChEBI" id="CHEBI:57783"/>
        <dbReference type="ChEBI" id="CHEBI:58349"/>
        <dbReference type="ChEBI" id="CHEBI:77396"/>
        <dbReference type="ChEBI" id="CHEBI:83139"/>
        <dbReference type="EC" id="1.2.1.84"/>
    </reaction>
</comment>
<dbReference type="Pfam" id="PF07993">
    <property type="entry name" value="NAD_binding_4"/>
    <property type="match status" value="1"/>
</dbReference>
<evidence type="ECO:0000256" key="2">
    <source>
        <dbReference type="ARBA" id="ARBA00005928"/>
    </source>
</evidence>
<dbReference type="GO" id="GO:0035336">
    <property type="term" value="P:long-chain fatty-acyl-CoA metabolic process"/>
    <property type="evidence" value="ECO:0007669"/>
    <property type="project" value="TreeGrafter"/>
</dbReference>
<evidence type="ECO:0000256" key="5">
    <source>
        <dbReference type="ARBA" id="ARBA00022857"/>
    </source>
</evidence>
<keyword evidence="10" id="KW-0560">Oxidoreductase</keyword>
<protein>
    <recommendedName>
        <fullName evidence="10">Fatty acyl-CoA reductase</fullName>
        <ecNumber evidence="10">1.2.1.84</ecNumber>
    </recommendedName>
</protein>
<evidence type="ECO:0000313" key="13">
    <source>
        <dbReference type="EMBL" id="CAK1593081.1"/>
    </source>
</evidence>
<dbReference type="SUPFAM" id="SSF51735">
    <property type="entry name" value="NAD(P)-binding Rossmann-fold domains"/>
    <property type="match status" value="1"/>
</dbReference>
<evidence type="ECO:0000256" key="8">
    <source>
        <dbReference type="ARBA" id="ARBA00023136"/>
    </source>
</evidence>
<dbReference type="CDD" id="cd05236">
    <property type="entry name" value="FAR-N_SDR_e"/>
    <property type="match status" value="1"/>
</dbReference>
<keyword evidence="4 10" id="KW-0812">Transmembrane</keyword>
<evidence type="ECO:0000259" key="11">
    <source>
        <dbReference type="Pfam" id="PF03015"/>
    </source>
</evidence>
<keyword evidence="5 10" id="KW-0521">NADP</keyword>
<dbReference type="InterPro" id="IPR026055">
    <property type="entry name" value="FAR"/>
</dbReference>
<sequence>MEVMFALEKEALMRQHRMAAITASGNSSIERFYAGSTVFVTGGSGFVGKLLVEKLFRSCNVNKVFLLLRSKKDKNAQQRANDILMDPVFDSLHKHKPEFVNNVLAMEGNVSKVRLGLNNSDWNTLAEQVNIIFHVAATVNFDETIKKATLTNVRGTREILHLARACKHLRSIVHVSTAYSHATKSRVDSAVKEQFYESPMPPNVMIELAENMDEKNLNSIAQELMDDWPNTYSFSKALAEEIVRTETRNLPICIVRPAIVISSYHEPMIGWIDPNNAYGASGIILGIATGILHTLKAKQEIVMSLVPVDIVVNTIIAAGWETTKQQTNEDDIKIYNVTNNRSPMLWRDLREVLNTDARNLVSSRTVWYCFVIETTHEVVYLICTVLLHFIPAFFVDSACKLLNKRPILSKIYKKVYKLSTVLSYYMTNSWKFQDNNVLKAYNNMSKNDQEVFNCNMATVDFRQLVMIWVFGVRKYIIKDGLLGTEQAIKRQFWLKIITYSIFCLYLYIFYKILIMTYETVVGFSV</sequence>
<keyword evidence="7 10" id="KW-0443">Lipid metabolism</keyword>
<evidence type="ECO:0000256" key="10">
    <source>
        <dbReference type="RuleBase" id="RU363097"/>
    </source>
</evidence>
<organism evidence="13 14">
    <name type="scientific">Parnassius mnemosyne</name>
    <name type="common">clouded apollo</name>
    <dbReference type="NCBI Taxonomy" id="213953"/>
    <lineage>
        <taxon>Eukaryota</taxon>
        <taxon>Metazoa</taxon>
        <taxon>Ecdysozoa</taxon>
        <taxon>Arthropoda</taxon>
        <taxon>Hexapoda</taxon>
        <taxon>Insecta</taxon>
        <taxon>Pterygota</taxon>
        <taxon>Neoptera</taxon>
        <taxon>Endopterygota</taxon>
        <taxon>Lepidoptera</taxon>
        <taxon>Glossata</taxon>
        <taxon>Ditrysia</taxon>
        <taxon>Papilionoidea</taxon>
        <taxon>Papilionidae</taxon>
        <taxon>Parnassiinae</taxon>
        <taxon>Parnassini</taxon>
        <taxon>Parnassius</taxon>
        <taxon>Driopa</taxon>
    </lineage>
</organism>
<dbReference type="Proteomes" id="UP001314205">
    <property type="component" value="Unassembled WGS sequence"/>
</dbReference>
<dbReference type="EMBL" id="CAVLGL010000088">
    <property type="protein sequence ID" value="CAK1593081.1"/>
    <property type="molecule type" value="Genomic_DNA"/>
</dbReference>
<dbReference type="AlphaFoldDB" id="A0AAV1LC49"/>
<dbReference type="EC" id="1.2.1.84" evidence="10"/>
<gene>
    <name evidence="13" type="ORF">PARMNEM_LOCUS12919</name>
</gene>
<name>A0AAV1LC49_9NEOP</name>
<evidence type="ECO:0000256" key="6">
    <source>
        <dbReference type="ARBA" id="ARBA00022989"/>
    </source>
</evidence>
<dbReference type="GO" id="GO:0080019">
    <property type="term" value="F:alcohol-forming very long-chain fatty acyl-CoA reductase activity"/>
    <property type="evidence" value="ECO:0007669"/>
    <property type="project" value="InterPro"/>
</dbReference>
<evidence type="ECO:0000256" key="3">
    <source>
        <dbReference type="ARBA" id="ARBA00022516"/>
    </source>
</evidence>
<evidence type="ECO:0000259" key="12">
    <source>
        <dbReference type="Pfam" id="PF07993"/>
    </source>
</evidence>
<accession>A0AAV1LC49</accession>
<keyword evidence="14" id="KW-1185">Reference proteome</keyword>
<dbReference type="InterPro" id="IPR033640">
    <property type="entry name" value="FAR_C"/>
</dbReference>
<reference evidence="13 14" key="1">
    <citation type="submission" date="2023-11" db="EMBL/GenBank/DDBJ databases">
        <authorList>
            <person name="Hedman E."/>
            <person name="Englund M."/>
            <person name="Stromberg M."/>
            <person name="Nyberg Akerstrom W."/>
            <person name="Nylinder S."/>
            <person name="Jareborg N."/>
            <person name="Kallberg Y."/>
            <person name="Kronander E."/>
        </authorList>
    </citation>
    <scope>NUCLEOTIDE SEQUENCE [LARGE SCALE GENOMIC DNA]</scope>
</reference>
<dbReference type="Pfam" id="PF03015">
    <property type="entry name" value="Sterile"/>
    <property type="match status" value="1"/>
</dbReference>
<feature type="transmembrane region" description="Helical" evidence="10">
    <location>
        <begin position="378"/>
        <end position="395"/>
    </location>
</feature>
<proteinExistence type="inferred from homology"/>
<comment type="subcellular location">
    <subcellularLocation>
        <location evidence="1">Membrane</location>
        <topology evidence="1">Multi-pass membrane protein</topology>
    </subcellularLocation>
</comment>
<dbReference type="PANTHER" id="PTHR11011">
    <property type="entry name" value="MALE STERILITY PROTEIN 2-RELATED"/>
    <property type="match status" value="1"/>
</dbReference>
<dbReference type="FunFam" id="3.40.50.720:FF:000143">
    <property type="entry name" value="Fatty acyl-CoA reductase"/>
    <property type="match status" value="1"/>
</dbReference>
<feature type="domain" description="Fatty acyl-CoA reductase C-terminal" evidence="11">
    <location>
        <begin position="387"/>
        <end position="479"/>
    </location>
</feature>
<comment type="function">
    <text evidence="10">Catalyzes the reduction of fatty acyl-CoA to fatty alcohols.</text>
</comment>
<comment type="similarity">
    <text evidence="2 10">Belongs to the fatty acyl-CoA reductase family.</text>
</comment>
<dbReference type="GO" id="GO:0005777">
    <property type="term" value="C:peroxisome"/>
    <property type="evidence" value="ECO:0007669"/>
    <property type="project" value="TreeGrafter"/>
</dbReference>
<keyword evidence="8 10" id="KW-0472">Membrane</keyword>
<dbReference type="PANTHER" id="PTHR11011:SF60">
    <property type="entry name" value="FATTY ACYL-COA REDUCTASE-RELATED"/>
    <property type="match status" value="1"/>
</dbReference>
<dbReference type="Gene3D" id="3.40.50.720">
    <property type="entry name" value="NAD(P)-binding Rossmann-like Domain"/>
    <property type="match status" value="1"/>
</dbReference>
<dbReference type="InterPro" id="IPR013120">
    <property type="entry name" value="FAR_NAD-bd"/>
</dbReference>
<dbReference type="GO" id="GO:0102965">
    <property type="term" value="F:alcohol-forming long-chain fatty acyl-CoA reductase activity"/>
    <property type="evidence" value="ECO:0007669"/>
    <property type="project" value="UniProtKB-EC"/>
</dbReference>
<evidence type="ECO:0000256" key="9">
    <source>
        <dbReference type="ARBA" id="ARBA00052530"/>
    </source>
</evidence>
<dbReference type="CDD" id="cd09071">
    <property type="entry name" value="FAR_C"/>
    <property type="match status" value="1"/>
</dbReference>
<comment type="caution">
    <text evidence="13">The sequence shown here is derived from an EMBL/GenBank/DDBJ whole genome shotgun (WGS) entry which is preliminary data.</text>
</comment>
<dbReference type="GO" id="GO:0016020">
    <property type="term" value="C:membrane"/>
    <property type="evidence" value="ECO:0007669"/>
    <property type="project" value="UniProtKB-SubCell"/>
</dbReference>
<evidence type="ECO:0000256" key="1">
    <source>
        <dbReference type="ARBA" id="ARBA00004141"/>
    </source>
</evidence>
<evidence type="ECO:0000256" key="7">
    <source>
        <dbReference type="ARBA" id="ARBA00023098"/>
    </source>
</evidence>
<dbReference type="InterPro" id="IPR036291">
    <property type="entry name" value="NAD(P)-bd_dom_sf"/>
</dbReference>
<feature type="transmembrane region" description="Helical" evidence="10">
    <location>
        <begin position="492"/>
        <end position="510"/>
    </location>
</feature>
<keyword evidence="6 10" id="KW-1133">Transmembrane helix</keyword>